<evidence type="ECO:0000313" key="3">
    <source>
        <dbReference type="Proteomes" id="UP000682134"/>
    </source>
</evidence>
<gene>
    <name evidence="2" type="ORF">J5Y03_10120</name>
</gene>
<dbReference type="Pfam" id="PF04860">
    <property type="entry name" value="Phage_portal"/>
    <property type="match status" value="1"/>
</dbReference>
<dbReference type="InterPro" id="IPR006427">
    <property type="entry name" value="Portal_HK97"/>
</dbReference>
<evidence type="ECO:0000313" key="2">
    <source>
        <dbReference type="EMBL" id="MBP0725543.1"/>
    </source>
</evidence>
<dbReference type="AlphaFoldDB" id="A0A940NQ72"/>
<reference evidence="2" key="1">
    <citation type="submission" date="2021-04" db="EMBL/GenBank/DDBJ databases">
        <title>Genome seq and assembly of Bacillus sp.</title>
        <authorList>
            <person name="Chhetri G."/>
        </authorList>
    </citation>
    <scope>NUCLEOTIDE SEQUENCE</scope>
    <source>
        <strain evidence="2">RG28</strain>
    </source>
</reference>
<feature type="region of interest" description="Disordered" evidence="1">
    <location>
        <begin position="405"/>
        <end position="431"/>
    </location>
</feature>
<sequence>MAFERIKKFIENRFLINTSYSGLTGNVDVLSMSPPTSSTGMIVNENTAIQNTGVSAAVRIIAESISSLPFNLYQRESKGRKLAVNHPVYPLIHDSPNPFMTSMVFWELMISHILLWGNCFAEIEWGADGYPKALWPLRPDTCFPYVNYENNSLEYRVSFNGEIKVLKPYQVLHIYGLGFDGLRGYSPIKIHAESIGLSMAIEKFGAEYFGNGGKPSGILEHPGTLSKTAKDNLRDGWNQTHVGLENSHRIAILEEGLTYKQIGLPPEDSQFLETRKFQIAEISRIYRVPLHMLGELDRSTNNNIEHQSIDFVKHTIRPWVVKIEQAINMKMLTPRDKKKYYSEFNVDALLRGDLKSRYESYQIGRQNGWLSGNDIRFQENQDPIPKEEGGDVYMVNSAMVPIKTLMEGGDGSESGKANSNISGPTDSTITE</sequence>
<organism evidence="2 3">
    <name type="scientific">Gottfriedia endophytica</name>
    <dbReference type="NCBI Taxonomy" id="2820819"/>
    <lineage>
        <taxon>Bacteria</taxon>
        <taxon>Bacillati</taxon>
        <taxon>Bacillota</taxon>
        <taxon>Bacilli</taxon>
        <taxon>Bacillales</taxon>
        <taxon>Bacillaceae</taxon>
        <taxon>Gottfriedia</taxon>
    </lineage>
</organism>
<dbReference type="NCBIfam" id="TIGR01537">
    <property type="entry name" value="portal_HK97"/>
    <property type="match status" value="1"/>
</dbReference>
<proteinExistence type="predicted"/>
<keyword evidence="3" id="KW-1185">Reference proteome</keyword>
<accession>A0A940NQ72</accession>
<dbReference type="RefSeq" id="WP_209405195.1">
    <property type="nucleotide sequence ID" value="NZ_JAGIYQ010000005.1"/>
</dbReference>
<protein>
    <submittedName>
        <fullName evidence="2">Phage portal protein</fullName>
    </submittedName>
</protein>
<feature type="compositionally biased region" description="Polar residues" evidence="1">
    <location>
        <begin position="415"/>
        <end position="431"/>
    </location>
</feature>
<comment type="caution">
    <text evidence="2">The sequence shown here is derived from an EMBL/GenBank/DDBJ whole genome shotgun (WGS) entry which is preliminary data.</text>
</comment>
<dbReference type="Proteomes" id="UP000682134">
    <property type="component" value="Unassembled WGS sequence"/>
</dbReference>
<evidence type="ECO:0000256" key="1">
    <source>
        <dbReference type="SAM" id="MobiDB-lite"/>
    </source>
</evidence>
<name>A0A940NQ72_9BACI</name>
<dbReference type="EMBL" id="JAGIYQ010000005">
    <property type="protein sequence ID" value="MBP0725543.1"/>
    <property type="molecule type" value="Genomic_DNA"/>
</dbReference>
<dbReference type="InterPro" id="IPR006944">
    <property type="entry name" value="Phage/GTA_portal"/>
</dbReference>